<dbReference type="GO" id="GO:0003677">
    <property type="term" value="F:DNA binding"/>
    <property type="evidence" value="ECO:0007669"/>
    <property type="project" value="InterPro"/>
</dbReference>
<proteinExistence type="predicted"/>
<name>A0A1V4GVP4_MORLA</name>
<comment type="caution">
    <text evidence="2">The sequence shown here is derived from an EMBL/GenBank/DDBJ whole genome shotgun (WGS) entry which is preliminary data.</text>
</comment>
<protein>
    <submittedName>
        <fullName evidence="2">Transcriptional regulator</fullName>
    </submittedName>
</protein>
<dbReference type="InterPro" id="IPR001387">
    <property type="entry name" value="Cro/C1-type_HTH"/>
</dbReference>
<feature type="domain" description="HTH cro/C1-type" evidence="1">
    <location>
        <begin position="16"/>
        <end position="60"/>
    </location>
</feature>
<dbReference type="AlphaFoldDB" id="A0A1V4GVP4"/>
<dbReference type="RefSeq" id="WP_062498430.1">
    <property type="nucleotide sequence ID" value="NZ_MXAN01000046.1"/>
</dbReference>
<evidence type="ECO:0000259" key="1">
    <source>
        <dbReference type="Pfam" id="PF01381"/>
    </source>
</evidence>
<dbReference type="Gene3D" id="1.10.260.40">
    <property type="entry name" value="lambda repressor-like DNA-binding domains"/>
    <property type="match status" value="1"/>
</dbReference>
<evidence type="ECO:0000313" key="3">
    <source>
        <dbReference type="Proteomes" id="UP000191025"/>
    </source>
</evidence>
<dbReference type="Pfam" id="PF01381">
    <property type="entry name" value="HTH_3"/>
    <property type="match status" value="1"/>
</dbReference>
<dbReference type="SUPFAM" id="SSF47413">
    <property type="entry name" value="lambda repressor-like DNA-binding domains"/>
    <property type="match status" value="1"/>
</dbReference>
<accession>A0A1V4GVP4</accession>
<dbReference type="CDD" id="cd00093">
    <property type="entry name" value="HTH_XRE"/>
    <property type="match status" value="1"/>
</dbReference>
<evidence type="ECO:0000313" key="2">
    <source>
        <dbReference type="EMBL" id="OPH36739.1"/>
    </source>
</evidence>
<dbReference type="EMBL" id="MXAN01000046">
    <property type="protein sequence ID" value="OPH36739.1"/>
    <property type="molecule type" value="Genomic_DNA"/>
</dbReference>
<gene>
    <name evidence="2" type="ORF">B5J94_06755</name>
</gene>
<reference evidence="3" key="1">
    <citation type="submission" date="2017-03" db="EMBL/GenBank/DDBJ databases">
        <title>Draft genome sequence of Moraxella equi CCUG 4950T type strain.</title>
        <authorList>
            <person name="Salva-Serra F."/>
            <person name="Engstrom-Jakobsson H."/>
            <person name="Thorell K."/>
            <person name="Jaen-Luchoro D."/>
            <person name="Gonzales-Siles L."/>
            <person name="Karlsson R."/>
            <person name="Yazdan S."/>
            <person name="Boulund F."/>
            <person name="Johnning A."/>
            <person name="Engstrand L."/>
            <person name="Kristiansson E."/>
            <person name="Moore E."/>
        </authorList>
    </citation>
    <scope>NUCLEOTIDE SEQUENCE [LARGE SCALE GENOMIC DNA]</scope>
    <source>
        <strain evidence="3">CCUG 4441</strain>
    </source>
</reference>
<dbReference type="InterPro" id="IPR010982">
    <property type="entry name" value="Lambda_DNA-bd_dom_sf"/>
</dbReference>
<dbReference type="Proteomes" id="UP000191025">
    <property type="component" value="Unassembled WGS sequence"/>
</dbReference>
<sequence>MLEKPNLQEIVNKLLENRTQKELHKMTGVPQSTISCLKNGKDKRQITYDNAFALINAFEKDKLKSDKSKTPSDN</sequence>
<organism evidence="2 3">
    <name type="scientific">Moraxella lacunata</name>
    <dbReference type="NCBI Taxonomy" id="477"/>
    <lineage>
        <taxon>Bacteria</taxon>
        <taxon>Pseudomonadati</taxon>
        <taxon>Pseudomonadota</taxon>
        <taxon>Gammaproteobacteria</taxon>
        <taxon>Moraxellales</taxon>
        <taxon>Moraxellaceae</taxon>
        <taxon>Moraxella</taxon>
    </lineage>
</organism>